<evidence type="ECO:0000256" key="2">
    <source>
        <dbReference type="ARBA" id="ARBA00011028"/>
    </source>
</evidence>
<dbReference type="GO" id="GO:0046872">
    <property type="term" value="F:metal ion binding"/>
    <property type="evidence" value="ECO:0007669"/>
    <property type="project" value="UniProtKB-KW"/>
</dbReference>
<keyword evidence="10" id="KW-0406">Ion transport</keyword>
<dbReference type="AlphaFoldDB" id="A0A1R0FAP8"/>
<evidence type="ECO:0000256" key="3">
    <source>
        <dbReference type="ARBA" id="ARBA00015915"/>
    </source>
</evidence>
<comment type="subcellular location">
    <subcellularLocation>
        <location evidence="1">Periplasm</location>
    </subcellularLocation>
</comment>
<reference evidence="12 13" key="1">
    <citation type="submission" date="2016-12" db="EMBL/GenBank/DDBJ databases">
        <title>Comparative genomics of Bartonella apis.</title>
        <authorList>
            <person name="Engel P."/>
        </authorList>
    </citation>
    <scope>NUCLEOTIDE SEQUENCE [LARGE SCALE GENOMIC DNA]</scope>
    <source>
        <strain evidence="12 13">PEB0149</strain>
    </source>
</reference>
<keyword evidence="9" id="KW-0864">Zinc transport</keyword>
<dbReference type="SUPFAM" id="SSF53807">
    <property type="entry name" value="Helical backbone' metal receptor"/>
    <property type="match status" value="1"/>
</dbReference>
<keyword evidence="7" id="KW-0574">Periplasm</keyword>
<keyword evidence="5" id="KW-0479">Metal-binding</keyword>
<keyword evidence="6" id="KW-0732">Signal</keyword>
<evidence type="ECO:0000256" key="6">
    <source>
        <dbReference type="ARBA" id="ARBA00022729"/>
    </source>
</evidence>
<dbReference type="EMBL" id="LXYT01000001">
    <property type="protein sequence ID" value="OLY43982.1"/>
    <property type="molecule type" value="Genomic_DNA"/>
</dbReference>
<dbReference type="Pfam" id="PF01297">
    <property type="entry name" value="ZnuA"/>
    <property type="match status" value="1"/>
</dbReference>
<evidence type="ECO:0000256" key="1">
    <source>
        <dbReference type="ARBA" id="ARBA00004418"/>
    </source>
</evidence>
<comment type="similarity">
    <text evidence="2">Belongs to the bacterial solute-binding protein 9 family.</text>
</comment>
<evidence type="ECO:0000256" key="11">
    <source>
        <dbReference type="ARBA" id="ARBA00023157"/>
    </source>
</evidence>
<dbReference type="InterPro" id="IPR035520">
    <property type="entry name" value="ZnuA"/>
</dbReference>
<protein>
    <recommendedName>
        <fullName evidence="3">High-affinity zinc uptake system protein ZnuA</fullName>
    </recommendedName>
</protein>
<evidence type="ECO:0000256" key="10">
    <source>
        <dbReference type="ARBA" id="ARBA00023065"/>
    </source>
</evidence>
<keyword evidence="13" id="KW-1185">Reference proteome</keyword>
<dbReference type="Gene3D" id="3.40.50.1980">
    <property type="entry name" value="Nitrogenase molybdenum iron protein domain"/>
    <property type="match status" value="2"/>
</dbReference>
<evidence type="ECO:0000256" key="5">
    <source>
        <dbReference type="ARBA" id="ARBA00022723"/>
    </source>
</evidence>
<dbReference type="GO" id="GO:0006829">
    <property type="term" value="P:zinc ion transport"/>
    <property type="evidence" value="ECO:0007669"/>
    <property type="project" value="UniProtKB-KW"/>
</dbReference>
<proteinExistence type="inferred from homology"/>
<evidence type="ECO:0000256" key="7">
    <source>
        <dbReference type="ARBA" id="ARBA00022764"/>
    </source>
</evidence>
<organism evidence="12 13">
    <name type="scientific">Bartonella apis</name>
    <dbReference type="NCBI Taxonomy" id="1686310"/>
    <lineage>
        <taxon>Bacteria</taxon>
        <taxon>Pseudomonadati</taxon>
        <taxon>Pseudomonadota</taxon>
        <taxon>Alphaproteobacteria</taxon>
        <taxon>Hyphomicrobiales</taxon>
        <taxon>Bartonellaceae</taxon>
        <taxon>Bartonella</taxon>
    </lineage>
</organism>
<name>A0A1R0FAP8_9HYPH</name>
<accession>A0A1R0FAP8</accession>
<keyword evidence="4" id="KW-0813">Transport</keyword>
<dbReference type="PANTHER" id="PTHR42953:SF3">
    <property type="entry name" value="HIGH-AFFINITY ZINC UPTAKE SYSTEM PROTEIN ZNUA"/>
    <property type="match status" value="1"/>
</dbReference>
<evidence type="ECO:0000313" key="12">
    <source>
        <dbReference type="EMBL" id="OLY43982.1"/>
    </source>
</evidence>
<dbReference type="InterPro" id="IPR006127">
    <property type="entry name" value="ZnuA-like"/>
</dbReference>
<evidence type="ECO:0000256" key="8">
    <source>
        <dbReference type="ARBA" id="ARBA00022833"/>
    </source>
</evidence>
<keyword evidence="8" id="KW-0862">Zinc</keyword>
<comment type="caution">
    <text evidence="12">The sequence shown here is derived from an EMBL/GenBank/DDBJ whole genome shotgun (WGS) entry which is preliminary data.</text>
</comment>
<dbReference type="PANTHER" id="PTHR42953">
    <property type="entry name" value="HIGH-AFFINITY ZINC UPTAKE SYSTEM PROTEIN ZNUA-RELATED"/>
    <property type="match status" value="1"/>
</dbReference>
<dbReference type="Proteomes" id="UP000187344">
    <property type="component" value="Unassembled WGS sequence"/>
</dbReference>
<evidence type="ECO:0000256" key="9">
    <source>
        <dbReference type="ARBA" id="ARBA00022906"/>
    </source>
</evidence>
<dbReference type="GO" id="GO:0042597">
    <property type="term" value="C:periplasmic space"/>
    <property type="evidence" value="ECO:0007669"/>
    <property type="project" value="UniProtKB-SubCell"/>
</dbReference>
<dbReference type="InterPro" id="IPR050492">
    <property type="entry name" value="Bact_metal-bind_prot9"/>
</dbReference>
<gene>
    <name evidence="12" type="ORF">PEB0149_014310</name>
</gene>
<sequence>MFRSLYYTMAACVLIFVFVIKAQASSVPQVVVSIKPLHSLVAAVMGKLGTPALIVKQAGSEHGYALKPSDAKMLSEADIIFIANPDMELFLAKPIENLGVKDRMIALSAAPGVELLPIREGGLFEGEAENHSHSGKDGHSMDFHFWLDPENARKVVIYIADILAKKDPDHADIYHNNAKAYDKVLADTEQNIKETISPFRDKNFIVFHDAYHYFEHRFGLHAVGSVALDPERQPGAQRLSAIKNTIGEENVVCVFAEPQYPNKLVDVVIENTYAKVGMLDPLGQSLPEGSGLYPELIANLADNLVNCLSRDK</sequence>
<evidence type="ECO:0000256" key="4">
    <source>
        <dbReference type="ARBA" id="ARBA00022448"/>
    </source>
</evidence>
<dbReference type="CDD" id="cd01019">
    <property type="entry name" value="ZnuA"/>
    <property type="match status" value="1"/>
</dbReference>
<evidence type="ECO:0000313" key="13">
    <source>
        <dbReference type="Proteomes" id="UP000187344"/>
    </source>
</evidence>
<keyword evidence="11" id="KW-1015">Disulfide bond</keyword>